<dbReference type="STRING" id="1123382.SAMN02745221_00205"/>
<keyword evidence="5" id="KW-1185">Reference proteome</keyword>
<dbReference type="PANTHER" id="PTHR22550">
    <property type="entry name" value="SPORE GERMINATION PROTEIN"/>
    <property type="match status" value="1"/>
</dbReference>
<dbReference type="OrthoDB" id="9772630at2"/>
<dbReference type="InterPro" id="IPR004995">
    <property type="entry name" value="Spore_Ger"/>
</dbReference>
<dbReference type="EMBL" id="FQWY01000003">
    <property type="protein sequence ID" value="SHG43330.1"/>
    <property type="molecule type" value="Genomic_DNA"/>
</dbReference>
<dbReference type="AlphaFoldDB" id="A0A1M5JSQ9"/>
<feature type="transmembrane region" description="Helical" evidence="3">
    <location>
        <begin position="383"/>
        <end position="403"/>
    </location>
</feature>
<dbReference type="PANTHER" id="PTHR22550:SF5">
    <property type="entry name" value="LEUCINE ZIPPER PROTEIN 4"/>
    <property type="match status" value="1"/>
</dbReference>
<gene>
    <name evidence="4" type="ORF">SAMN02745221_00205</name>
</gene>
<feature type="transmembrane region" description="Helical" evidence="3">
    <location>
        <begin position="409"/>
        <end position="429"/>
    </location>
</feature>
<keyword evidence="3" id="KW-0812">Transmembrane</keyword>
<feature type="transmembrane region" description="Helical" evidence="3">
    <location>
        <begin position="314"/>
        <end position="333"/>
    </location>
</feature>
<keyword evidence="2 3" id="KW-0472">Membrane</keyword>
<dbReference type="PIRSF" id="PIRSF005690">
    <property type="entry name" value="GerBA"/>
    <property type="match status" value="1"/>
</dbReference>
<accession>A0A1M5JSQ9</accession>
<evidence type="ECO:0000313" key="5">
    <source>
        <dbReference type="Proteomes" id="UP000242329"/>
    </source>
</evidence>
<dbReference type="GO" id="GO:0009847">
    <property type="term" value="P:spore germination"/>
    <property type="evidence" value="ECO:0007669"/>
    <property type="project" value="InterPro"/>
</dbReference>
<organism evidence="4 5">
    <name type="scientific">Thermosyntropha lipolytica DSM 11003</name>
    <dbReference type="NCBI Taxonomy" id="1123382"/>
    <lineage>
        <taxon>Bacteria</taxon>
        <taxon>Bacillati</taxon>
        <taxon>Bacillota</taxon>
        <taxon>Clostridia</taxon>
        <taxon>Eubacteriales</taxon>
        <taxon>Syntrophomonadaceae</taxon>
        <taxon>Thermosyntropha</taxon>
    </lineage>
</organism>
<evidence type="ECO:0000313" key="4">
    <source>
        <dbReference type="EMBL" id="SHG43330.1"/>
    </source>
</evidence>
<keyword evidence="3" id="KW-1133">Transmembrane helix</keyword>
<dbReference type="Proteomes" id="UP000242329">
    <property type="component" value="Unassembled WGS sequence"/>
</dbReference>
<protein>
    <submittedName>
        <fullName evidence="4">Spore germination protein KA</fullName>
    </submittedName>
</protein>
<dbReference type="Pfam" id="PF03323">
    <property type="entry name" value="GerA"/>
    <property type="match status" value="1"/>
</dbReference>
<reference evidence="5" key="1">
    <citation type="submission" date="2016-11" db="EMBL/GenBank/DDBJ databases">
        <authorList>
            <person name="Varghese N."/>
            <person name="Submissions S."/>
        </authorList>
    </citation>
    <scope>NUCLEOTIDE SEQUENCE [LARGE SCALE GENOMIC DNA]</scope>
    <source>
        <strain evidence="5">DSM 11003</strain>
    </source>
</reference>
<dbReference type="RefSeq" id="WP_084728251.1">
    <property type="nucleotide sequence ID" value="NZ_FQWY01000003.1"/>
</dbReference>
<feature type="transmembrane region" description="Helical" evidence="3">
    <location>
        <begin position="436"/>
        <end position="458"/>
    </location>
</feature>
<proteinExistence type="inferred from homology"/>
<dbReference type="GO" id="GO:0016020">
    <property type="term" value="C:membrane"/>
    <property type="evidence" value="ECO:0007669"/>
    <property type="project" value="InterPro"/>
</dbReference>
<evidence type="ECO:0000256" key="2">
    <source>
        <dbReference type="ARBA" id="ARBA00023136"/>
    </source>
</evidence>
<sequence length="519" mass="57636">MRYINKKNLSLLTSHELINHPISSDIEENISGLKKILFNCSDAVFREFTFGSRGHKGLVLYFDGLTDRREIEENIIKPLILEIGMVNIDPGLEDQGHLFLKIKNSIVAVAEVKELSTLGEIVHHISSGDTILIIDGYDRALSAGTRSWQTRSIQTPDNEVVIFGPKEGFSETLRFNTALLRRRIKSSNFKIEAFILGRVTKTDVVLCYVEGIAPPGLVEEVKARLKRIDVDGILDSAMLEEFIVDHKNTIFSQVEHTEKPDRVAAHLLEGRVGIMVDGSPMAIIMPISFPQFWLSPEDYYNNYIPASLFRMLRFVAFWISLLLPSLYVAVITFHHEMIPTALYLTIAATRQGVPFPAFIEAILLEITFELLREAGLRLPRAVGPAVSIVGALIIGDAAVRAGLVSTPMVVIVAATGIASFVTPAYNAGIINRIARFGFLAASSVLGFLGIMIVLILMLTRMASLSSLGLPYLSPLAPANLEQMTDVVVRRPWFSNLHRPYLEGMQNYVRQNRQGGGEKH</sequence>
<evidence type="ECO:0000256" key="1">
    <source>
        <dbReference type="ARBA" id="ARBA00005278"/>
    </source>
</evidence>
<comment type="similarity">
    <text evidence="1">Belongs to the GerABKA family.</text>
</comment>
<name>A0A1M5JSQ9_9FIRM</name>
<evidence type="ECO:0000256" key="3">
    <source>
        <dbReference type="SAM" id="Phobius"/>
    </source>
</evidence>
<dbReference type="InterPro" id="IPR050768">
    <property type="entry name" value="UPF0353/GerABKA_families"/>
</dbReference>